<reference evidence="2 3" key="1">
    <citation type="submission" date="2019-07" db="EMBL/GenBank/DDBJ databases">
        <title>R&amp;d 2014.</title>
        <authorList>
            <person name="Klenk H.-P."/>
        </authorList>
    </citation>
    <scope>NUCLEOTIDE SEQUENCE [LARGE SCALE GENOMIC DNA]</scope>
    <source>
        <strain evidence="2 3">DSM 43194</strain>
    </source>
</reference>
<keyword evidence="3" id="KW-1185">Reference proteome</keyword>
<name>A0A660CGK5_9PSEU</name>
<feature type="region of interest" description="Disordered" evidence="1">
    <location>
        <begin position="30"/>
        <end position="52"/>
    </location>
</feature>
<dbReference type="RefSeq" id="WP_030530920.1">
    <property type="nucleotide sequence ID" value="NZ_JOIJ01000003.1"/>
</dbReference>
<dbReference type="AlphaFoldDB" id="A0A660CGK5"/>
<gene>
    <name evidence="2" type="ORF">JD82_01885</name>
</gene>
<dbReference type="Proteomes" id="UP000317303">
    <property type="component" value="Unassembled WGS sequence"/>
</dbReference>
<comment type="caution">
    <text evidence="2">The sequence shown here is derived from an EMBL/GenBank/DDBJ whole genome shotgun (WGS) entry which is preliminary data.</text>
</comment>
<dbReference type="EMBL" id="VLJV01000001">
    <property type="protein sequence ID" value="TWH20045.1"/>
    <property type="molecule type" value="Genomic_DNA"/>
</dbReference>
<accession>A0A660CGK5</accession>
<dbReference type="OrthoDB" id="3431870at2"/>
<sequence length="79" mass="8739">MNARRRADVTVHASVRAREITFLEQPETRISITGDADEPTSTSVTHRTGLPKPVRAHTRYLDIHVDHTTAADVHDPGDA</sequence>
<evidence type="ECO:0000256" key="1">
    <source>
        <dbReference type="SAM" id="MobiDB-lite"/>
    </source>
</evidence>
<protein>
    <submittedName>
        <fullName evidence="2">Uncharacterized protein</fullName>
    </submittedName>
</protein>
<evidence type="ECO:0000313" key="2">
    <source>
        <dbReference type="EMBL" id="TWH20045.1"/>
    </source>
</evidence>
<evidence type="ECO:0000313" key="3">
    <source>
        <dbReference type="Proteomes" id="UP000317303"/>
    </source>
</evidence>
<proteinExistence type="predicted"/>
<organism evidence="2 3">
    <name type="scientific">Prauserella rugosa</name>
    <dbReference type="NCBI Taxonomy" id="43354"/>
    <lineage>
        <taxon>Bacteria</taxon>
        <taxon>Bacillati</taxon>
        <taxon>Actinomycetota</taxon>
        <taxon>Actinomycetes</taxon>
        <taxon>Pseudonocardiales</taxon>
        <taxon>Pseudonocardiaceae</taxon>
        <taxon>Prauserella</taxon>
    </lineage>
</organism>